<evidence type="ECO:0000259" key="8">
    <source>
        <dbReference type="Pfam" id="PF25967"/>
    </source>
</evidence>
<evidence type="ECO:0000313" key="10">
    <source>
        <dbReference type="Proteomes" id="UP001500827"/>
    </source>
</evidence>
<feature type="coiled-coil region" evidence="3">
    <location>
        <begin position="129"/>
        <end position="187"/>
    </location>
</feature>
<dbReference type="NCBIfam" id="TIGR01730">
    <property type="entry name" value="RND_mfp"/>
    <property type="match status" value="1"/>
</dbReference>
<evidence type="ECO:0000256" key="2">
    <source>
        <dbReference type="ARBA" id="ARBA00009477"/>
    </source>
</evidence>
<keyword evidence="3" id="KW-0175">Coiled coil</keyword>
<evidence type="ECO:0000256" key="3">
    <source>
        <dbReference type="SAM" id="Coils"/>
    </source>
</evidence>
<dbReference type="PANTHER" id="PTHR30158">
    <property type="entry name" value="ACRA/E-RELATED COMPONENT OF DRUG EFFLUX TRANSPORTER"/>
    <property type="match status" value="1"/>
</dbReference>
<protein>
    <submittedName>
        <fullName evidence="9">Efflux RND transporter periplasmic adaptor subunit</fullName>
    </submittedName>
</protein>
<feature type="domain" description="Multidrug resistance protein MdtA-like beta-barrel" evidence="7">
    <location>
        <begin position="239"/>
        <end position="323"/>
    </location>
</feature>
<feature type="domain" description="Multidrug resistance protein MdtA-like barrel-sandwich hybrid" evidence="6">
    <location>
        <begin position="89"/>
        <end position="223"/>
    </location>
</feature>
<accession>A0ABP7KYV5</accession>
<name>A0ABP7KYV5_9SPHN</name>
<keyword evidence="10" id="KW-1185">Reference proteome</keyword>
<dbReference type="PANTHER" id="PTHR30158:SF10">
    <property type="entry name" value="CATION EFFLUX PUMP"/>
    <property type="match status" value="1"/>
</dbReference>
<dbReference type="InterPro" id="IPR006143">
    <property type="entry name" value="RND_pump_MFP"/>
</dbReference>
<feature type="region of interest" description="Disordered" evidence="4">
    <location>
        <begin position="407"/>
        <end position="427"/>
    </location>
</feature>
<comment type="caution">
    <text evidence="9">The sequence shown here is derived from an EMBL/GenBank/DDBJ whole genome shotgun (WGS) entry which is preliminary data.</text>
</comment>
<dbReference type="Proteomes" id="UP001500827">
    <property type="component" value="Unassembled WGS sequence"/>
</dbReference>
<evidence type="ECO:0000259" key="7">
    <source>
        <dbReference type="Pfam" id="PF25944"/>
    </source>
</evidence>
<evidence type="ECO:0000259" key="5">
    <source>
        <dbReference type="Pfam" id="PF25876"/>
    </source>
</evidence>
<feature type="domain" description="Multidrug resistance protein MdtA-like C-terminal permuted SH3" evidence="8">
    <location>
        <begin position="328"/>
        <end position="387"/>
    </location>
</feature>
<dbReference type="InterPro" id="IPR058624">
    <property type="entry name" value="MdtA-like_HH"/>
</dbReference>
<dbReference type="RefSeq" id="WP_344698301.1">
    <property type="nucleotide sequence ID" value="NZ_BAABBM010000001.1"/>
</dbReference>
<dbReference type="Gene3D" id="2.40.50.100">
    <property type="match status" value="1"/>
</dbReference>
<evidence type="ECO:0000256" key="1">
    <source>
        <dbReference type="ARBA" id="ARBA00004196"/>
    </source>
</evidence>
<comment type="similarity">
    <text evidence="2">Belongs to the membrane fusion protein (MFP) (TC 8.A.1) family.</text>
</comment>
<dbReference type="Gene3D" id="2.40.420.20">
    <property type="match status" value="1"/>
</dbReference>
<evidence type="ECO:0000259" key="6">
    <source>
        <dbReference type="Pfam" id="PF25917"/>
    </source>
</evidence>
<dbReference type="InterPro" id="IPR058627">
    <property type="entry name" value="MdtA-like_C"/>
</dbReference>
<dbReference type="EMBL" id="BAABBM010000001">
    <property type="protein sequence ID" value="GAA3890518.1"/>
    <property type="molecule type" value="Genomic_DNA"/>
</dbReference>
<organism evidence="9 10">
    <name type="scientific">Sphingomonas limnosediminicola</name>
    <dbReference type="NCBI Taxonomy" id="940133"/>
    <lineage>
        <taxon>Bacteria</taxon>
        <taxon>Pseudomonadati</taxon>
        <taxon>Pseudomonadota</taxon>
        <taxon>Alphaproteobacteria</taxon>
        <taxon>Sphingomonadales</taxon>
        <taxon>Sphingomonadaceae</taxon>
        <taxon>Sphingomonas</taxon>
    </lineage>
</organism>
<dbReference type="Pfam" id="PF25876">
    <property type="entry name" value="HH_MFP_RND"/>
    <property type="match status" value="1"/>
</dbReference>
<dbReference type="InterPro" id="IPR058626">
    <property type="entry name" value="MdtA-like_b-barrel"/>
</dbReference>
<reference evidence="10" key="1">
    <citation type="journal article" date="2019" name="Int. J. Syst. Evol. Microbiol.">
        <title>The Global Catalogue of Microorganisms (GCM) 10K type strain sequencing project: providing services to taxonomists for standard genome sequencing and annotation.</title>
        <authorList>
            <consortium name="The Broad Institute Genomics Platform"/>
            <consortium name="The Broad Institute Genome Sequencing Center for Infectious Disease"/>
            <person name="Wu L."/>
            <person name="Ma J."/>
        </authorList>
    </citation>
    <scope>NUCLEOTIDE SEQUENCE [LARGE SCALE GENOMIC DNA]</scope>
    <source>
        <strain evidence="10">JCM 17543</strain>
    </source>
</reference>
<comment type="subcellular location">
    <subcellularLocation>
        <location evidence="1">Cell envelope</location>
    </subcellularLocation>
</comment>
<gene>
    <name evidence="9" type="ORF">GCM10022276_06990</name>
</gene>
<sequence length="427" mass="45400">MNMESKVQSDGSVERRRSMASKFNALSRNQKLSLIALVVALIAGVLLLELRSAPVAAAPPPPTVTVAVPLVRQIAEWDDYSGRFEASKSVEVRPRVSGAIVGVHFADGAFVRQGQLLFSIDPRPFVAALNEARASVASARSDLALAQADYGRATRLLEVDAVSKSDVDRVRARVQAAEAALAAANARVQSRALDLSFTQVRAPLSGRVSDRRIDAGNLVQGGGSGAEGTLLTTINADDPIYFNFDASEALFLKARRARDTGAKPTGVEIRLQDETDYRWHGRLDFTDNGLDTRSGTIRLRAVIDNPSRFLTPGLFGNMRLSTGQAVPALLVPDSAIQTDQARKIVLVAGKDGSVTPRPVVLGPFIDGLRVVRSGLSPSDRVVISGTQLVMPGVKVQTRPGKIVPQATAASPDTVPVPLSGEATFAGR</sequence>
<evidence type="ECO:0000313" key="9">
    <source>
        <dbReference type="EMBL" id="GAA3890518.1"/>
    </source>
</evidence>
<evidence type="ECO:0000256" key="4">
    <source>
        <dbReference type="SAM" id="MobiDB-lite"/>
    </source>
</evidence>
<proteinExistence type="inferred from homology"/>
<dbReference type="Pfam" id="PF25917">
    <property type="entry name" value="BSH_RND"/>
    <property type="match status" value="1"/>
</dbReference>
<dbReference type="Pfam" id="PF25944">
    <property type="entry name" value="Beta-barrel_RND"/>
    <property type="match status" value="1"/>
</dbReference>
<dbReference type="Pfam" id="PF25967">
    <property type="entry name" value="RND-MFP_C"/>
    <property type="match status" value="1"/>
</dbReference>
<dbReference type="SUPFAM" id="SSF111369">
    <property type="entry name" value="HlyD-like secretion proteins"/>
    <property type="match status" value="1"/>
</dbReference>
<dbReference type="Gene3D" id="1.10.287.470">
    <property type="entry name" value="Helix hairpin bin"/>
    <property type="match status" value="1"/>
</dbReference>
<feature type="domain" description="Multidrug resistance protein MdtA-like alpha-helical hairpin" evidence="5">
    <location>
        <begin position="129"/>
        <end position="198"/>
    </location>
</feature>
<dbReference type="InterPro" id="IPR058625">
    <property type="entry name" value="MdtA-like_BSH"/>
</dbReference>
<dbReference type="Gene3D" id="2.40.30.170">
    <property type="match status" value="1"/>
</dbReference>